<feature type="compositionally biased region" description="Low complexity" evidence="2">
    <location>
        <begin position="164"/>
        <end position="174"/>
    </location>
</feature>
<reference evidence="3 4" key="1">
    <citation type="journal article" date="2024" name="Genome Biol. Evol.">
        <title>Chromosome-level genome assembly of the viviparous eelpout Zoarces viviparus.</title>
        <authorList>
            <person name="Fuhrmann N."/>
            <person name="Brasseur M.V."/>
            <person name="Bakowski C.E."/>
            <person name="Podsiadlowski L."/>
            <person name="Prost S."/>
            <person name="Krehenwinkel H."/>
            <person name="Mayer C."/>
        </authorList>
    </citation>
    <scope>NUCLEOTIDE SEQUENCE [LARGE SCALE GENOMIC DNA]</scope>
    <source>
        <strain evidence="3">NO-MEL_2022_Ind0_liver</strain>
    </source>
</reference>
<sequence length="668" mass="78702">MDSQKPINQLASELAALKEQMAAKELSWEQEKQKMMKALKSEIQRRKRVQAGQKPTEMVEVISSPSQSPNQDSPAEEVQVKEHQQTLSRQLQDLATAQPDSQKPDNQLVSEIAALKELMAAKELGWEQERQKIMKALRSERELRKTAQADKNKTREKEIVEVISSPSQSPNQDSPAEEVQVKEHQQTLSRQLQDLPTAQPDSQKPDNMLVSENAALKELMAAKELGWEQERQKIMKALRSERELRKIAQADKNVTEKDKIHYLRQILLERQNEIQLVNSQWLVNVTEKDKMIYSLRQILLEKQNEIQLVNSQWLVNVTEKDKMIHYLHQILLERQNEIQLVNSQWSAKFNQAVESLTEKHNTFKNNCVLKAHEIFGSNKNNVMDLDAKMLAREKENVTALKTQEENFDKKVRQPVLDLESCTLKDSELIRSEEEWKIKLTALEDQMRCELAAKEESFQREQELQRQSREMEDWRNQKEEEIKLLTQQNADLQVHNLSLQELAQQTDKEKAQFKKEEKKLRQTVLSLESCATLKDSELIGSEAEWKIKLTALEDRMRCELAAKEESFQREQELQRQSREMEDWRNQKEEKIKLLTQQNADLQVHNLSLQELAQQTDKEKAQFKKEEKKARKEAEEREKNKKKENEKREKEELKRQKKERKENEEEKRRK</sequence>
<dbReference type="EMBL" id="JBCEZU010000100">
    <property type="protein sequence ID" value="KAK9529904.1"/>
    <property type="molecule type" value="Genomic_DNA"/>
</dbReference>
<dbReference type="AlphaFoldDB" id="A0AAW1F4S3"/>
<comment type="caution">
    <text evidence="3">The sequence shown here is derived from an EMBL/GenBank/DDBJ whole genome shotgun (WGS) entry which is preliminary data.</text>
</comment>
<feature type="compositionally biased region" description="Low complexity" evidence="2">
    <location>
        <begin position="63"/>
        <end position="73"/>
    </location>
</feature>
<dbReference type="Proteomes" id="UP001488805">
    <property type="component" value="Unassembled WGS sequence"/>
</dbReference>
<name>A0AAW1F4S3_ZOAVI</name>
<feature type="coiled-coil region" evidence="1">
    <location>
        <begin position="460"/>
        <end position="522"/>
    </location>
</feature>
<organism evidence="3 4">
    <name type="scientific">Zoarces viviparus</name>
    <name type="common">Viviparous eelpout</name>
    <name type="synonym">Blennius viviparus</name>
    <dbReference type="NCBI Taxonomy" id="48416"/>
    <lineage>
        <taxon>Eukaryota</taxon>
        <taxon>Metazoa</taxon>
        <taxon>Chordata</taxon>
        <taxon>Craniata</taxon>
        <taxon>Vertebrata</taxon>
        <taxon>Euteleostomi</taxon>
        <taxon>Actinopterygii</taxon>
        <taxon>Neopterygii</taxon>
        <taxon>Teleostei</taxon>
        <taxon>Neoteleostei</taxon>
        <taxon>Acanthomorphata</taxon>
        <taxon>Eupercaria</taxon>
        <taxon>Perciformes</taxon>
        <taxon>Cottioidei</taxon>
        <taxon>Zoarcales</taxon>
        <taxon>Zoarcidae</taxon>
        <taxon>Zoarcinae</taxon>
        <taxon>Zoarces</taxon>
    </lineage>
</organism>
<evidence type="ECO:0000313" key="4">
    <source>
        <dbReference type="Proteomes" id="UP001488805"/>
    </source>
</evidence>
<accession>A0AAW1F4S3</accession>
<feature type="region of interest" description="Disordered" evidence="2">
    <location>
        <begin position="142"/>
        <end position="189"/>
    </location>
</feature>
<evidence type="ECO:0000256" key="2">
    <source>
        <dbReference type="SAM" id="MobiDB-lite"/>
    </source>
</evidence>
<feature type="compositionally biased region" description="Polar residues" evidence="2">
    <location>
        <begin position="85"/>
        <end position="107"/>
    </location>
</feature>
<evidence type="ECO:0000256" key="1">
    <source>
        <dbReference type="SAM" id="Coils"/>
    </source>
</evidence>
<keyword evidence="1" id="KW-0175">Coiled coil</keyword>
<feature type="compositionally biased region" description="Basic and acidic residues" evidence="2">
    <location>
        <begin position="142"/>
        <end position="160"/>
    </location>
</feature>
<feature type="region of interest" description="Disordered" evidence="2">
    <location>
        <begin position="44"/>
        <end position="107"/>
    </location>
</feature>
<protein>
    <submittedName>
        <fullName evidence="3">Uncharacterized protein</fullName>
    </submittedName>
</protein>
<feature type="region of interest" description="Disordered" evidence="2">
    <location>
        <begin position="611"/>
        <end position="668"/>
    </location>
</feature>
<proteinExistence type="predicted"/>
<keyword evidence="4" id="KW-1185">Reference proteome</keyword>
<evidence type="ECO:0000313" key="3">
    <source>
        <dbReference type="EMBL" id="KAK9529904.1"/>
    </source>
</evidence>
<gene>
    <name evidence="3" type="ORF">VZT92_011451</name>
</gene>
<feature type="compositionally biased region" description="Basic and acidic residues" evidence="2">
    <location>
        <begin position="614"/>
        <end position="668"/>
    </location>
</feature>